<keyword evidence="4" id="KW-1185">Reference proteome</keyword>
<evidence type="ECO:0000313" key="3">
    <source>
        <dbReference type="EMBL" id="TKS68120.1"/>
    </source>
</evidence>
<proteinExistence type="predicted"/>
<evidence type="ECO:0000256" key="1">
    <source>
        <dbReference type="SAM" id="MobiDB-lite"/>
    </source>
</evidence>
<dbReference type="EMBL" id="CM014080">
    <property type="protein sequence ID" value="TKS68120.1"/>
    <property type="molecule type" value="Genomic_DNA"/>
</dbReference>
<organism evidence="3 4">
    <name type="scientific">Collichthys lucidus</name>
    <name type="common">Big head croaker</name>
    <name type="synonym">Sciaena lucida</name>
    <dbReference type="NCBI Taxonomy" id="240159"/>
    <lineage>
        <taxon>Eukaryota</taxon>
        <taxon>Metazoa</taxon>
        <taxon>Chordata</taxon>
        <taxon>Craniata</taxon>
        <taxon>Vertebrata</taxon>
        <taxon>Euteleostomi</taxon>
        <taxon>Actinopterygii</taxon>
        <taxon>Neopterygii</taxon>
        <taxon>Teleostei</taxon>
        <taxon>Neoteleostei</taxon>
        <taxon>Acanthomorphata</taxon>
        <taxon>Eupercaria</taxon>
        <taxon>Sciaenidae</taxon>
        <taxon>Collichthys</taxon>
    </lineage>
</organism>
<keyword evidence="2" id="KW-1133">Transmembrane helix</keyword>
<evidence type="ECO:0000313" key="4">
    <source>
        <dbReference type="Proteomes" id="UP000298787"/>
    </source>
</evidence>
<keyword evidence="2" id="KW-0472">Membrane</keyword>
<sequence length="93" mass="9860">MSSSAEESQSRGGGSQCDLKMASSSNTSPEGGPPQPLHQNRIRQNLTAFMRLFFLLVFMAVILIHQLISLQNAAPSPFAPSAPPSSSTPGPLH</sequence>
<keyword evidence="2" id="KW-0812">Transmembrane</keyword>
<feature type="region of interest" description="Disordered" evidence="1">
    <location>
        <begin position="74"/>
        <end position="93"/>
    </location>
</feature>
<name>A0A4U5U2V8_COLLU</name>
<reference evidence="3 4" key="1">
    <citation type="submission" date="2019-01" db="EMBL/GenBank/DDBJ databases">
        <title>Genome Assembly of Collichthys lucidus.</title>
        <authorList>
            <person name="Cai M."/>
            <person name="Xiao S."/>
        </authorList>
    </citation>
    <scope>NUCLEOTIDE SEQUENCE [LARGE SCALE GENOMIC DNA]</scope>
    <source>
        <strain evidence="3">JT15FE1705JMU</strain>
        <tissue evidence="3">Muscle</tissue>
    </source>
</reference>
<feature type="region of interest" description="Disordered" evidence="1">
    <location>
        <begin position="1"/>
        <end position="39"/>
    </location>
</feature>
<dbReference type="Proteomes" id="UP000298787">
    <property type="component" value="Chromosome 3"/>
</dbReference>
<dbReference type="AlphaFoldDB" id="A0A4U5U2V8"/>
<gene>
    <name evidence="3" type="ORF">D9C73_002181</name>
</gene>
<feature type="transmembrane region" description="Helical" evidence="2">
    <location>
        <begin position="48"/>
        <end position="68"/>
    </location>
</feature>
<protein>
    <submittedName>
        <fullName evidence="3">Uncharacterized protein</fullName>
    </submittedName>
</protein>
<evidence type="ECO:0000256" key="2">
    <source>
        <dbReference type="SAM" id="Phobius"/>
    </source>
</evidence>
<accession>A0A4U5U2V8</accession>